<evidence type="ECO:0000259" key="7">
    <source>
        <dbReference type="Pfam" id="PF08240"/>
    </source>
</evidence>
<dbReference type="RefSeq" id="WP_179718315.1">
    <property type="nucleotide sequence ID" value="NZ_JACBZT010000001.1"/>
</dbReference>
<dbReference type="InterPro" id="IPR002328">
    <property type="entry name" value="ADH_Zn_CS"/>
</dbReference>
<proteinExistence type="inferred from homology"/>
<feature type="domain" description="Alcohol dehydrogenase-like N-terminal" evidence="7">
    <location>
        <begin position="25"/>
        <end position="128"/>
    </location>
</feature>
<keyword evidence="3 5" id="KW-0862">Zinc</keyword>
<keyword evidence="2 5" id="KW-0479">Metal-binding</keyword>
<dbReference type="Gene3D" id="3.40.50.720">
    <property type="entry name" value="NAD(P)-binding Rossmann-like Domain"/>
    <property type="match status" value="1"/>
</dbReference>
<feature type="domain" description="Alcohol dehydrogenase-like C-terminal" evidence="6">
    <location>
        <begin position="181"/>
        <end position="292"/>
    </location>
</feature>
<accession>A0A853CGE1</accession>
<evidence type="ECO:0000256" key="3">
    <source>
        <dbReference type="ARBA" id="ARBA00022833"/>
    </source>
</evidence>
<dbReference type="Pfam" id="PF00107">
    <property type="entry name" value="ADH_zinc_N"/>
    <property type="match status" value="1"/>
</dbReference>
<sequence>MRAALYQAAGDVTVGDVPDAALAEPTDAVVRVLRSCICGSDLWSYRGVINRPAGSRLGHEFIGVVEEIGAAVTTLRAGDLVVAPFQWSDNTCPACRDGVQTRCDNGGTFGAPGTDGGQGEAVRVPQADGTLVVVPGGPDGVDEKLYPALLALSDVAGTGLHGAVLAGVAEGATVAVIGDGAVGLCAVLGARQVLGAERVVLMSRHDDRAALGRAFGATDVVAERGEAGIEAVRELTGGRGVRHVVEAVGTPEAWDMALGMARVGGTIGAVGVPHTTPQLGLFPPFRQHLTISLGVAPVRRYLPDLIDRVLAGSLDPGPVFDLELPLEQVADGYAAMSERRSIKTMLAG</sequence>
<dbReference type="SUPFAM" id="SSF51735">
    <property type="entry name" value="NAD(P)-binding Rossmann-fold domains"/>
    <property type="match status" value="1"/>
</dbReference>
<dbReference type="InterPro" id="IPR013149">
    <property type="entry name" value="ADH-like_C"/>
</dbReference>
<dbReference type="GO" id="GO:0016491">
    <property type="term" value="F:oxidoreductase activity"/>
    <property type="evidence" value="ECO:0007669"/>
    <property type="project" value="UniProtKB-KW"/>
</dbReference>
<evidence type="ECO:0000256" key="2">
    <source>
        <dbReference type="ARBA" id="ARBA00022723"/>
    </source>
</evidence>
<protein>
    <submittedName>
        <fullName evidence="8">Threonine dehydrogenase-like Zn-dependent dehydrogenase</fullName>
    </submittedName>
</protein>
<evidence type="ECO:0000256" key="4">
    <source>
        <dbReference type="ARBA" id="ARBA00023002"/>
    </source>
</evidence>
<comment type="caution">
    <text evidence="8">The sequence shown here is derived from an EMBL/GenBank/DDBJ whole genome shotgun (WGS) entry which is preliminary data.</text>
</comment>
<reference evidence="8 9" key="1">
    <citation type="submission" date="2020-07" db="EMBL/GenBank/DDBJ databases">
        <title>Sequencing the genomes of 1000 actinobacteria strains.</title>
        <authorList>
            <person name="Klenk H.-P."/>
        </authorList>
    </citation>
    <scope>NUCLEOTIDE SEQUENCE [LARGE SCALE GENOMIC DNA]</scope>
    <source>
        <strain evidence="8 9">DSM 104001</strain>
    </source>
</reference>
<keyword evidence="9" id="KW-1185">Reference proteome</keyword>
<gene>
    <name evidence="8" type="ORF">GGQ55_003158</name>
</gene>
<dbReference type="Pfam" id="PF08240">
    <property type="entry name" value="ADH_N"/>
    <property type="match status" value="1"/>
</dbReference>
<dbReference type="PANTHER" id="PTHR42813:SF2">
    <property type="entry name" value="DEHYDROGENASE, ZINC-CONTAINING, PUTATIVE (AFU_ORTHOLOGUE AFUA_2G02810)-RELATED"/>
    <property type="match status" value="1"/>
</dbReference>
<dbReference type="Proteomes" id="UP000541969">
    <property type="component" value="Unassembled WGS sequence"/>
</dbReference>
<comment type="similarity">
    <text evidence="5">Belongs to the zinc-containing alcohol dehydrogenase family.</text>
</comment>
<organism evidence="8 9">
    <name type="scientific">Petropleomorpha daqingensis</name>
    <dbReference type="NCBI Taxonomy" id="2026353"/>
    <lineage>
        <taxon>Bacteria</taxon>
        <taxon>Bacillati</taxon>
        <taxon>Actinomycetota</taxon>
        <taxon>Actinomycetes</taxon>
        <taxon>Geodermatophilales</taxon>
        <taxon>Geodermatophilaceae</taxon>
        <taxon>Petropleomorpha</taxon>
    </lineage>
</organism>
<dbReference type="AlphaFoldDB" id="A0A853CGE1"/>
<keyword evidence="4" id="KW-0560">Oxidoreductase</keyword>
<dbReference type="SUPFAM" id="SSF50129">
    <property type="entry name" value="GroES-like"/>
    <property type="match status" value="1"/>
</dbReference>
<dbReference type="Gene3D" id="3.90.180.10">
    <property type="entry name" value="Medium-chain alcohol dehydrogenases, catalytic domain"/>
    <property type="match status" value="1"/>
</dbReference>
<evidence type="ECO:0000256" key="1">
    <source>
        <dbReference type="ARBA" id="ARBA00001947"/>
    </source>
</evidence>
<evidence type="ECO:0000259" key="6">
    <source>
        <dbReference type="Pfam" id="PF00107"/>
    </source>
</evidence>
<comment type="cofactor">
    <cofactor evidence="1 5">
        <name>Zn(2+)</name>
        <dbReference type="ChEBI" id="CHEBI:29105"/>
    </cofactor>
</comment>
<evidence type="ECO:0000256" key="5">
    <source>
        <dbReference type="RuleBase" id="RU361277"/>
    </source>
</evidence>
<evidence type="ECO:0000313" key="8">
    <source>
        <dbReference type="EMBL" id="NYJ06880.1"/>
    </source>
</evidence>
<evidence type="ECO:0000313" key="9">
    <source>
        <dbReference type="Proteomes" id="UP000541969"/>
    </source>
</evidence>
<dbReference type="InterPro" id="IPR011032">
    <property type="entry name" value="GroES-like_sf"/>
</dbReference>
<dbReference type="InterPro" id="IPR036291">
    <property type="entry name" value="NAD(P)-bd_dom_sf"/>
</dbReference>
<dbReference type="PROSITE" id="PS00059">
    <property type="entry name" value="ADH_ZINC"/>
    <property type="match status" value="1"/>
</dbReference>
<dbReference type="GO" id="GO:0008270">
    <property type="term" value="F:zinc ion binding"/>
    <property type="evidence" value="ECO:0007669"/>
    <property type="project" value="InterPro"/>
</dbReference>
<dbReference type="EMBL" id="JACBZT010000001">
    <property type="protein sequence ID" value="NYJ06880.1"/>
    <property type="molecule type" value="Genomic_DNA"/>
</dbReference>
<dbReference type="InterPro" id="IPR013154">
    <property type="entry name" value="ADH-like_N"/>
</dbReference>
<name>A0A853CGE1_9ACTN</name>
<dbReference type="PANTHER" id="PTHR42813">
    <property type="entry name" value="ZINC-TYPE ALCOHOL DEHYDROGENASE-LIKE"/>
    <property type="match status" value="1"/>
</dbReference>